<feature type="domain" description="PAC" evidence="13">
    <location>
        <begin position="921"/>
        <end position="973"/>
    </location>
</feature>
<keyword evidence="4 14" id="KW-0808">Transferase</keyword>
<feature type="domain" description="PAC" evidence="13">
    <location>
        <begin position="403"/>
        <end position="456"/>
    </location>
</feature>
<feature type="domain" description="Response regulatory" evidence="11">
    <location>
        <begin position="1657"/>
        <end position="1775"/>
    </location>
</feature>
<evidence type="ECO:0000256" key="2">
    <source>
        <dbReference type="ARBA" id="ARBA00012438"/>
    </source>
</evidence>
<dbReference type="SMART" id="SM00448">
    <property type="entry name" value="REC"/>
    <property type="match status" value="1"/>
</dbReference>
<feature type="compositionally biased region" description="Polar residues" evidence="9">
    <location>
        <begin position="1"/>
        <end position="12"/>
    </location>
</feature>
<dbReference type="EC" id="2.7.13.3" evidence="2"/>
<dbReference type="Pfam" id="PF02518">
    <property type="entry name" value="HATPase_c"/>
    <property type="match status" value="1"/>
</dbReference>
<dbReference type="InterPro" id="IPR011006">
    <property type="entry name" value="CheY-like_superfamily"/>
</dbReference>
<proteinExistence type="predicted"/>
<feature type="domain" description="PAS" evidence="12">
    <location>
        <begin position="847"/>
        <end position="918"/>
    </location>
</feature>
<evidence type="ECO:0000256" key="1">
    <source>
        <dbReference type="ARBA" id="ARBA00000085"/>
    </source>
</evidence>
<evidence type="ECO:0000313" key="14">
    <source>
        <dbReference type="EMBL" id="NQE38107.1"/>
    </source>
</evidence>
<dbReference type="Gene3D" id="3.30.450.20">
    <property type="entry name" value="PAS domain"/>
    <property type="match status" value="8"/>
</dbReference>
<evidence type="ECO:0000259" key="12">
    <source>
        <dbReference type="PROSITE" id="PS50112"/>
    </source>
</evidence>
<dbReference type="SMART" id="SM00387">
    <property type="entry name" value="HATPase_c"/>
    <property type="match status" value="1"/>
</dbReference>
<dbReference type="Gene3D" id="3.40.50.2300">
    <property type="match status" value="1"/>
</dbReference>
<dbReference type="SMART" id="SM00388">
    <property type="entry name" value="HisKA"/>
    <property type="match status" value="1"/>
</dbReference>
<dbReference type="InterPro" id="IPR005467">
    <property type="entry name" value="His_kinase_dom"/>
</dbReference>
<dbReference type="Pfam" id="PF13185">
    <property type="entry name" value="GAF_2"/>
    <property type="match status" value="1"/>
</dbReference>
<evidence type="ECO:0000313" key="15">
    <source>
        <dbReference type="Proteomes" id="UP000702425"/>
    </source>
</evidence>
<dbReference type="EMBL" id="SRRZ01000180">
    <property type="protein sequence ID" value="NQE38107.1"/>
    <property type="molecule type" value="Genomic_DNA"/>
</dbReference>
<dbReference type="SMART" id="SM00086">
    <property type="entry name" value="PAC"/>
    <property type="match status" value="7"/>
</dbReference>
<dbReference type="InterPro" id="IPR052162">
    <property type="entry name" value="Sensor_kinase/Photoreceptor"/>
</dbReference>
<protein>
    <recommendedName>
        <fullName evidence="2">histidine kinase</fullName>
        <ecNumber evidence="2">2.7.13.3</ecNumber>
    </recommendedName>
</protein>
<dbReference type="SUPFAM" id="SSF55781">
    <property type="entry name" value="GAF domain-like"/>
    <property type="match status" value="2"/>
</dbReference>
<evidence type="ECO:0000259" key="11">
    <source>
        <dbReference type="PROSITE" id="PS50110"/>
    </source>
</evidence>
<dbReference type="Pfam" id="PF00072">
    <property type="entry name" value="Response_reg"/>
    <property type="match status" value="1"/>
</dbReference>
<comment type="caution">
    <text evidence="14">The sequence shown here is derived from an EMBL/GenBank/DDBJ whole genome shotgun (WGS) entry which is preliminary data.</text>
</comment>
<dbReference type="SMART" id="SM00091">
    <property type="entry name" value="PAS"/>
    <property type="match status" value="8"/>
</dbReference>
<dbReference type="NCBIfam" id="TIGR00229">
    <property type="entry name" value="sensory_box"/>
    <property type="match status" value="8"/>
</dbReference>
<feature type="domain" description="PAC" evidence="13">
    <location>
        <begin position="274"/>
        <end position="326"/>
    </location>
</feature>
<evidence type="ECO:0000256" key="4">
    <source>
        <dbReference type="ARBA" id="ARBA00022679"/>
    </source>
</evidence>
<keyword evidence="6" id="KW-0902">Two-component regulatory system</keyword>
<dbReference type="InterPro" id="IPR036890">
    <property type="entry name" value="HATPase_C_sf"/>
</dbReference>
<feature type="domain" description="PAS" evidence="12">
    <location>
        <begin position="719"/>
        <end position="792"/>
    </location>
</feature>
<dbReference type="Gene3D" id="3.30.450.40">
    <property type="match status" value="2"/>
</dbReference>
<feature type="domain" description="PAC" evidence="13">
    <location>
        <begin position="1048"/>
        <end position="1101"/>
    </location>
</feature>
<dbReference type="Proteomes" id="UP000702425">
    <property type="component" value="Unassembled WGS sequence"/>
</dbReference>
<dbReference type="PANTHER" id="PTHR43304">
    <property type="entry name" value="PHYTOCHROME-LIKE PROTEIN CPH1"/>
    <property type="match status" value="1"/>
</dbReference>
<sequence length="1784" mass="200962">MEAWQTPQTNLTDIPIAEELSRRTPRSHDPKAENRALQMLARQLATSPHTLLKTLVAIAQDLCGAGSVGVCLLEENTTSEQIFGWEALAGAWEAAEDRNTPRKLRLSGAGFDRQTPQLYSAPEQYFTDLQQLELPIAEALVVPLQTENQPLGAIWIVSHDADRQFDAEDLQIAIALADFAVAAVQIDRADRTKEALRESEERWQLALQGNNDGIWDQNLQTNGQILSDRGLEILERRPEEVKHFSQFLSYIHPDDLEMVQSNWQQHLHRETSHYCCEYRIRCPDGRYKWILARGRAIWDHSGNPLRAVGSFTDISDRKQTEIALKQSEERLSIAIEGSGMATWDLDVRTNRVIWSATHFSILGCQQTPGGETTFAAWQNCVHPDDLKQVLEAIETARQTRSLYSPEYRIIRADSGEIRWLSSFGRYLYDAAGEAVRFIGVLFDTTNRKMAELALHQSEQTVRRQLLEIESLYQTTPVGLAVLDRDLRYVRLNQRLAQINGLPVETHIGRTVREIFPGLADTAEAVFRRLLETGEPMQNGEISGETKAQPGVVRTWLVNWWALKDTGGEIVGMNVAVQEITDRKIAELALQESNNRFQLATRAIDGIVFEWDLARNSVYRSEGLSSIVGVRPEDAPATPEWWRERIHPVDLPRIQAGADSILSAERYEIEYRVRHEDGRWIDVWERGSSIRNQQGELTKIVGFTSDITKRKQTEAALRDRETHLQLILDSAKDYAIFTLDIGGHFTTWNSGAERLLGYTEAEIVGQHGRIIFTPEDSAAGKPELEMHLALTHGKAVNERWHVRKDGSRFWGSGLVMPLRDAGGEVQGFLKIMQDKTERRQIEEALRQSENRYRTIADGVPQLMWINTADGRLEFCNQHWKSYTGIRPAQLPLAAPVLHLFHPEDLPTVVPTRTKAIEAGEAYEFECRVLRFDSTYRWHLARLVPIKDAKGQVVQWAGIGIDIDDRKRAEESLAESDRRFRFLAESLPHLIWNVDSGGAIRFTNQQKWLEYLGISYEEAVHNNWESLVPPSDAAEAFARWQECQITGEVYQVELRLRRAADQMERWHLSRAVPIRGAGNQIVEWIGTYTDIHDRKQAQLNEQFLSDLEVRLRQRSNPAEMLWEAMNSLGEYLQADRCIWHEIDVEADRAIVRQDWHQPDLASVAGTYPISDFKTPELKALSMAGQTLVISDIAKFPDTAHLFDNYGALCIRALVDVPCLQEGRWVALLVVASKAVRHWRPDEVSLMQEVVARLWTVILHARAVHELHESEARFRALADNIAQLAWMTDAAGGIFWYNQRWFDYTGTTLEEMQGWGWQQVHHPEHVDRVVAKFRRCIETGELWEDTFPLRGKDGSYGWFLSRAVPIRDDRGKVLRWCGTNTDITHRKVAEAERERLLAREKAAREEAEQANRVKDEFLAVLSHELRTPLNPIVGWTKLLRSNCLTPEKQRYALETIERNAKLQTQLIEDLLDVSGILQGKVSLNIAPVDLAGVIGAAIETVRLAAEVKSIQISTKFASNLGPVLGDAGRLQQVLWNLLSNAVKFTPPRGKIEVVLDRVDTDAQITVTDTGKGIEADFLPYVFDYFRQADSTMTRKFGGLGLGLAIVRHLLELHGGTVKSESAGEAQGATFTVTIPLMPAQPQTSPAAAAPEQFSNLSGINVLAVDDDADALDLVVFLLENCGASVTAVSNADDALGVLAQSVPDLLLSDIGMPDTNGYLLLRQVRALAPEQGGLVPAIALTAYAGEINYQQALAAGFQRHLSKPFDVDKLVQAIWEVLGRSGGNNII</sequence>
<feature type="domain" description="PAS" evidence="12">
    <location>
        <begin position="199"/>
        <end position="270"/>
    </location>
</feature>
<dbReference type="Pfam" id="PF08448">
    <property type="entry name" value="PAS_4"/>
    <property type="match status" value="1"/>
</dbReference>
<dbReference type="InterPro" id="IPR003594">
    <property type="entry name" value="HATPase_dom"/>
</dbReference>
<dbReference type="InterPro" id="IPR001789">
    <property type="entry name" value="Sig_transdc_resp-reg_receiver"/>
</dbReference>
<dbReference type="InterPro" id="IPR013656">
    <property type="entry name" value="PAS_4"/>
</dbReference>
<evidence type="ECO:0000256" key="9">
    <source>
        <dbReference type="SAM" id="MobiDB-lite"/>
    </source>
</evidence>
<dbReference type="InterPro" id="IPR035965">
    <property type="entry name" value="PAS-like_dom_sf"/>
</dbReference>
<evidence type="ECO:0000256" key="3">
    <source>
        <dbReference type="ARBA" id="ARBA00022553"/>
    </source>
</evidence>
<dbReference type="PROSITE" id="PS50113">
    <property type="entry name" value="PAC"/>
    <property type="match status" value="7"/>
</dbReference>
<dbReference type="CDD" id="cd00130">
    <property type="entry name" value="PAS"/>
    <property type="match status" value="7"/>
</dbReference>
<dbReference type="Pfam" id="PF13426">
    <property type="entry name" value="PAS_9"/>
    <property type="match status" value="1"/>
</dbReference>
<dbReference type="InterPro" id="IPR013655">
    <property type="entry name" value="PAS_fold_3"/>
</dbReference>
<dbReference type="InterPro" id="IPR003018">
    <property type="entry name" value="GAF"/>
</dbReference>
<evidence type="ECO:0000259" key="13">
    <source>
        <dbReference type="PROSITE" id="PS50113"/>
    </source>
</evidence>
<keyword evidence="8" id="KW-0175">Coiled coil</keyword>
<dbReference type="InterPro" id="IPR000700">
    <property type="entry name" value="PAS-assoc_C"/>
</dbReference>
<comment type="catalytic activity">
    <reaction evidence="1">
        <text>ATP + protein L-histidine = ADP + protein N-phospho-L-histidine.</text>
        <dbReference type="EC" id="2.7.13.3"/>
    </reaction>
</comment>
<dbReference type="PANTHER" id="PTHR43304:SF1">
    <property type="entry name" value="PAC DOMAIN-CONTAINING PROTEIN"/>
    <property type="match status" value="1"/>
</dbReference>
<dbReference type="Pfam" id="PF08447">
    <property type="entry name" value="PAS_3"/>
    <property type="match status" value="6"/>
</dbReference>
<keyword evidence="15" id="KW-1185">Reference proteome</keyword>
<dbReference type="InterPro" id="IPR029016">
    <property type="entry name" value="GAF-like_dom_sf"/>
</dbReference>
<accession>A0ABX2D631</accession>
<feature type="domain" description="PAC" evidence="13">
    <location>
        <begin position="1340"/>
        <end position="1392"/>
    </location>
</feature>
<dbReference type="CDD" id="cd16922">
    <property type="entry name" value="HATPase_EvgS-ArcB-TorS-like"/>
    <property type="match status" value="1"/>
</dbReference>
<feature type="domain" description="PAS" evidence="12">
    <location>
        <begin position="592"/>
        <end position="664"/>
    </location>
</feature>
<dbReference type="SUPFAM" id="SSF55785">
    <property type="entry name" value="PYP-like sensor domain (PAS domain)"/>
    <property type="match status" value="8"/>
</dbReference>
<keyword evidence="3 7" id="KW-0597">Phosphoprotein</keyword>
<evidence type="ECO:0000259" key="10">
    <source>
        <dbReference type="PROSITE" id="PS50109"/>
    </source>
</evidence>
<dbReference type="GO" id="GO:0004673">
    <property type="term" value="F:protein histidine kinase activity"/>
    <property type="evidence" value="ECO:0007669"/>
    <property type="project" value="UniProtKB-EC"/>
</dbReference>
<feature type="coiled-coil region" evidence="8">
    <location>
        <begin position="1383"/>
        <end position="1410"/>
    </location>
</feature>
<dbReference type="PROSITE" id="PS50109">
    <property type="entry name" value="HIS_KIN"/>
    <property type="match status" value="1"/>
</dbReference>
<reference evidence="14 15" key="1">
    <citation type="journal article" date="2020" name="Sci. Rep.">
        <title>A novel cyanobacterial geosmin producer, revising GeoA distribution and dispersion patterns in Bacteria.</title>
        <authorList>
            <person name="Churro C."/>
            <person name="Semedo-Aguiar A.P."/>
            <person name="Silva A.D."/>
            <person name="Pereira-Leal J.B."/>
            <person name="Leite R.B."/>
        </authorList>
    </citation>
    <scope>NUCLEOTIDE SEQUENCE [LARGE SCALE GENOMIC DNA]</scope>
    <source>
        <strain evidence="14 15">IPMA8</strain>
    </source>
</reference>
<dbReference type="Gene3D" id="3.30.565.10">
    <property type="entry name" value="Histidine kinase-like ATPase, C-terminal domain"/>
    <property type="match status" value="1"/>
</dbReference>
<dbReference type="InterPro" id="IPR004358">
    <property type="entry name" value="Sig_transdc_His_kin-like_C"/>
</dbReference>
<feature type="domain" description="PAS" evidence="12">
    <location>
        <begin position="464"/>
        <end position="533"/>
    </location>
</feature>
<dbReference type="SMART" id="SM00065">
    <property type="entry name" value="GAF"/>
    <property type="match status" value="2"/>
</dbReference>
<organism evidence="14 15">
    <name type="scientific">Microcoleus asticus IPMA8</name>
    <dbReference type="NCBI Taxonomy" id="2563858"/>
    <lineage>
        <taxon>Bacteria</taxon>
        <taxon>Bacillati</taxon>
        <taxon>Cyanobacteriota</taxon>
        <taxon>Cyanophyceae</taxon>
        <taxon>Oscillatoriophycideae</taxon>
        <taxon>Oscillatoriales</taxon>
        <taxon>Microcoleaceae</taxon>
        <taxon>Microcoleus</taxon>
        <taxon>Microcoleus asticus</taxon>
    </lineage>
</organism>
<dbReference type="SUPFAM" id="SSF55874">
    <property type="entry name" value="ATPase domain of HSP90 chaperone/DNA topoisomerase II/histidine kinase"/>
    <property type="match status" value="1"/>
</dbReference>
<dbReference type="InterPro" id="IPR000014">
    <property type="entry name" value="PAS"/>
</dbReference>
<dbReference type="Gene3D" id="1.10.287.130">
    <property type="match status" value="1"/>
</dbReference>
<dbReference type="InterPro" id="IPR001610">
    <property type="entry name" value="PAC"/>
</dbReference>
<dbReference type="SUPFAM" id="SSF52172">
    <property type="entry name" value="CheY-like"/>
    <property type="match status" value="1"/>
</dbReference>
<feature type="domain" description="Histidine kinase" evidence="10">
    <location>
        <begin position="1417"/>
        <end position="1635"/>
    </location>
</feature>
<dbReference type="SUPFAM" id="SSF47384">
    <property type="entry name" value="Homodimeric domain of signal transducing histidine kinase"/>
    <property type="match status" value="1"/>
</dbReference>
<feature type="domain" description="PAC" evidence="13">
    <location>
        <begin position="666"/>
        <end position="718"/>
    </location>
</feature>
<dbReference type="RefSeq" id="WP_172192633.1">
    <property type="nucleotide sequence ID" value="NZ_CAWPPK010000091.1"/>
</dbReference>
<evidence type="ECO:0000256" key="5">
    <source>
        <dbReference type="ARBA" id="ARBA00022777"/>
    </source>
</evidence>
<gene>
    <name evidence="14" type="primary">arcB_19</name>
    <name evidence="14" type="ORF">E5S67_05891</name>
</gene>
<dbReference type="PRINTS" id="PR00344">
    <property type="entry name" value="BCTRLSENSOR"/>
</dbReference>
<dbReference type="Pfam" id="PF00512">
    <property type="entry name" value="HisKA"/>
    <property type="match status" value="1"/>
</dbReference>
<feature type="domain" description="PAC" evidence="13">
    <location>
        <begin position="794"/>
        <end position="846"/>
    </location>
</feature>
<dbReference type="Pfam" id="PF01590">
    <property type="entry name" value="GAF"/>
    <property type="match status" value="1"/>
</dbReference>
<dbReference type="InterPro" id="IPR036097">
    <property type="entry name" value="HisK_dim/P_sf"/>
</dbReference>
<evidence type="ECO:0000256" key="7">
    <source>
        <dbReference type="PROSITE-ProRule" id="PRU00169"/>
    </source>
</evidence>
<keyword evidence="5" id="KW-0418">Kinase</keyword>
<dbReference type="PROSITE" id="PS50110">
    <property type="entry name" value="RESPONSE_REGULATORY"/>
    <property type="match status" value="1"/>
</dbReference>
<feature type="modified residue" description="4-aspartylphosphate" evidence="7">
    <location>
        <position position="1706"/>
    </location>
</feature>
<feature type="region of interest" description="Disordered" evidence="9">
    <location>
        <begin position="1"/>
        <end position="30"/>
    </location>
</feature>
<dbReference type="PROSITE" id="PS50112">
    <property type="entry name" value="PAS"/>
    <property type="match status" value="6"/>
</dbReference>
<dbReference type="InterPro" id="IPR003661">
    <property type="entry name" value="HisK_dim/P_dom"/>
</dbReference>
<evidence type="ECO:0000256" key="8">
    <source>
        <dbReference type="SAM" id="Coils"/>
    </source>
</evidence>
<dbReference type="CDD" id="cd00082">
    <property type="entry name" value="HisKA"/>
    <property type="match status" value="1"/>
</dbReference>
<evidence type="ECO:0000256" key="6">
    <source>
        <dbReference type="ARBA" id="ARBA00023012"/>
    </source>
</evidence>
<name>A0ABX2D631_9CYAN</name>
<feature type="compositionally biased region" description="Basic and acidic residues" evidence="9">
    <location>
        <begin position="19"/>
        <end position="30"/>
    </location>
</feature>
<feature type="domain" description="PAS" evidence="12">
    <location>
        <begin position="1267"/>
        <end position="1337"/>
    </location>
</feature>